<keyword evidence="6" id="KW-1185">Reference proteome</keyword>
<dbReference type="InterPro" id="IPR010016">
    <property type="entry name" value="PxpB"/>
</dbReference>
<keyword evidence="5" id="KW-0649">Protein kinase inhibitor</keyword>
<dbReference type="GO" id="GO:0004860">
    <property type="term" value="F:protein kinase inhibitor activity"/>
    <property type="evidence" value="ECO:0007669"/>
    <property type="project" value="UniProtKB-KW"/>
</dbReference>
<gene>
    <name evidence="5" type="ORF">SAMN05444412_12034</name>
</gene>
<evidence type="ECO:0000313" key="6">
    <source>
        <dbReference type="Proteomes" id="UP000199663"/>
    </source>
</evidence>
<accession>A0A1H3TQN5</accession>
<dbReference type="PANTHER" id="PTHR34698">
    <property type="entry name" value="5-OXOPROLINASE SUBUNIT B"/>
    <property type="match status" value="1"/>
</dbReference>
<dbReference type="Proteomes" id="UP000199663">
    <property type="component" value="Unassembled WGS sequence"/>
</dbReference>
<evidence type="ECO:0000256" key="3">
    <source>
        <dbReference type="ARBA" id="ARBA00022840"/>
    </source>
</evidence>
<evidence type="ECO:0000313" key="5">
    <source>
        <dbReference type="EMBL" id="SDZ52544.1"/>
    </source>
</evidence>
<dbReference type="Pfam" id="PF02682">
    <property type="entry name" value="CT_C_D"/>
    <property type="match status" value="1"/>
</dbReference>
<dbReference type="InterPro" id="IPR029000">
    <property type="entry name" value="Cyclophilin-like_dom_sf"/>
</dbReference>
<evidence type="ECO:0000256" key="1">
    <source>
        <dbReference type="ARBA" id="ARBA00022741"/>
    </source>
</evidence>
<dbReference type="SMART" id="SM00796">
    <property type="entry name" value="AHS1"/>
    <property type="match status" value="1"/>
</dbReference>
<protein>
    <submittedName>
        <fullName evidence="5">Sensor histidine kinase inhibitor, KipI family</fullName>
    </submittedName>
</protein>
<keyword evidence="1" id="KW-0547">Nucleotide-binding</keyword>
<keyword evidence="2" id="KW-0378">Hydrolase</keyword>
<dbReference type="Gene3D" id="2.40.100.10">
    <property type="entry name" value="Cyclophilin-like"/>
    <property type="match status" value="1"/>
</dbReference>
<organism evidence="5 6">
    <name type="scientific">Rhodonellum ikkaensis</name>
    <dbReference type="NCBI Taxonomy" id="336829"/>
    <lineage>
        <taxon>Bacteria</taxon>
        <taxon>Pseudomonadati</taxon>
        <taxon>Bacteroidota</taxon>
        <taxon>Cytophagia</taxon>
        <taxon>Cytophagales</taxon>
        <taxon>Cytophagaceae</taxon>
        <taxon>Rhodonellum</taxon>
    </lineage>
</organism>
<dbReference type="PANTHER" id="PTHR34698:SF2">
    <property type="entry name" value="5-OXOPROLINASE SUBUNIT B"/>
    <property type="match status" value="1"/>
</dbReference>
<dbReference type="SUPFAM" id="SSF50891">
    <property type="entry name" value="Cyclophilin-like"/>
    <property type="match status" value="1"/>
</dbReference>
<evidence type="ECO:0000259" key="4">
    <source>
        <dbReference type="SMART" id="SM00796"/>
    </source>
</evidence>
<dbReference type="NCBIfam" id="TIGR00370">
    <property type="entry name" value="5-oxoprolinase subunit PxpB"/>
    <property type="match status" value="1"/>
</dbReference>
<dbReference type="RefSeq" id="WP_019600203.1">
    <property type="nucleotide sequence ID" value="NZ_FNQC01000020.1"/>
</dbReference>
<dbReference type="EMBL" id="FNQC01000020">
    <property type="protein sequence ID" value="SDZ52544.1"/>
    <property type="molecule type" value="Genomic_DNA"/>
</dbReference>
<reference evidence="5 6" key="1">
    <citation type="submission" date="2016-10" db="EMBL/GenBank/DDBJ databases">
        <authorList>
            <person name="Varghese N."/>
            <person name="Submissions S."/>
        </authorList>
    </citation>
    <scope>NUCLEOTIDE SEQUENCE [LARGE SCALE GENOMIC DNA]</scope>
    <source>
        <strain evidence="5 6">DSM 17997</strain>
    </source>
</reference>
<keyword evidence="3" id="KW-0067">ATP-binding</keyword>
<proteinExistence type="predicted"/>
<name>A0A1H3TQN5_9BACT</name>
<sequence>MEKTFFIVHPKLIEISWPAKISKDILFEQLAWKDFLEKHYGKKLEEARLGFNTLSLAFLDKTHLYEWDIVFHHLLSIKADDNTYQGSCWIVPVCYEKPFAKDLSFVAENHNMTENQVIQLHSERPYLLHFYGFLPGFMYLGGLNEGLYTPRKSSPDRMIKAGSVAIGGEQTGIYPCESPGGWQVIGRSPLSFFDIGQKIPTKPQIGDEVKFEPISVEKFKFLQEQVPNPHYEWQHD</sequence>
<feature type="domain" description="Carboxyltransferase" evidence="4">
    <location>
        <begin position="3"/>
        <end position="203"/>
    </location>
</feature>
<evidence type="ECO:0000256" key="2">
    <source>
        <dbReference type="ARBA" id="ARBA00022801"/>
    </source>
</evidence>
<comment type="caution">
    <text evidence="5">The sequence shown here is derived from an EMBL/GenBank/DDBJ whole genome shotgun (WGS) entry which is preliminary data.</text>
</comment>
<dbReference type="InterPro" id="IPR003833">
    <property type="entry name" value="CT_C_D"/>
</dbReference>